<reference evidence="11" key="1">
    <citation type="submission" date="2019-01" db="EMBL/GenBank/DDBJ databases">
        <title>Gri0909 isolated from a small marine red alga.</title>
        <authorList>
            <person name="Kim J."/>
            <person name="Jeong S.E."/>
            <person name="Jeon C.O."/>
        </authorList>
    </citation>
    <scope>NUCLEOTIDE SEQUENCE [LARGE SCALE GENOMIC DNA]</scope>
    <source>
        <strain evidence="11">Gri0909</strain>
    </source>
</reference>
<dbReference type="EMBL" id="SADE01000002">
    <property type="protein sequence ID" value="RVU36649.1"/>
    <property type="molecule type" value="Genomic_DNA"/>
</dbReference>
<dbReference type="PROSITE" id="PS50293">
    <property type="entry name" value="TPR_REGION"/>
    <property type="match status" value="1"/>
</dbReference>
<dbReference type="PROSITE" id="PS50005">
    <property type="entry name" value="TPR"/>
    <property type="match status" value="1"/>
</dbReference>
<keyword evidence="5" id="KW-0808">Transferase</keyword>
<sequence length="587" mass="63957">MQGENDLQIAKTALANGDGGTAFAALNRLLRDQPDHAEGLYLMALCANAAGRGDVAIDCLQKARVAAPDDADIAFSLGSLLAATTPQKALAPFRDAVRLRPDFAPAWTNMGNLLAGMGLLEEAAEAYEQALKADPDLLEVESNLGVIRQSQGRHDDALRHHDHVVRQRPGFGKGQHNRLMSMHYNEGLTSDEIQSAHRAWGQALSTNQADRVAQSAPFAKGAGADRVLRVGYVSPDFRQHPVANFFLPLLEAHDRHHVDVWCYSDAGHPDAMTETLRGRADHWVDTAGWTDDALAERISSDRIDILVDLAGHTSGNRLSVFARRVAPVQMTWLGYPGITGLGEMDYRLTDAVADPPVEADGGEAEQLIRLPSGFLCYRPPVDIPVAKTPLGGRPIVFGSFNNFAKVNGTVLDRWAEILKECPDALLMVKARSLNDPGTRWQCADAFLARGVDPARLRLRGTVPGLAEHFSLYNDIDIALDTFPYNGTTTTFDALWMGTPVIALRGERHAARVGASILTHLGLPELIAEDHPAYISAAVALAGDAARCGDYSARLRDRLRASPLLDAGRFARTIEKTYREKWNVWCHG</sequence>
<feature type="domain" description="O-GlcNAc transferase C-terminal" evidence="9">
    <location>
        <begin position="393"/>
        <end position="571"/>
    </location>
</feature>
<keyword evidence="4" id="KW-0328">Glycosyltransferase</keyword>
<evidence type="ECO:0000256" key="8">
    <source>
        <dbReference type="PROSITE-ProRule" id="PRU00339"/>
    </source>
</evidence>
<dbReference type="InterPro" id="IPR029489">
    <property type="entry name" value="OGT/SEC/SPY_C"/>
</dbReference>
<dbReference type="Gene3D" id="3.40.50.11380">
    <property type="match status" value="1"/>
</dbReference>
<dbReference type="Pfam" id="PF00515">
    <property type="entry name" value="TPR_1"/>
    <property type="match status" value="1"/>
</dbReference>
<keyword evidence="6" id="KW-0677">Repeat</keyword>
<evidence type="ECO:0000313" key="10">
    <source>
        <dbReference type="EMBL" id="RVU36649.1"/>
    </source>
</evidence>
<evidence type="ECO:0000256" key="3">
    <source>
        <dbReference type="ARBA" id="ARBA00011970"/>
    </source>
</evidence>
<feature type="domain" description="O-GlcNAc transferase C-terminal" evidence="9">
    <location>
        <begin position="224"/>
        <end position="374"/>
    </location>
</feature>
<dbReference type="SMART" id="SM00028">
    <property type="entry name" value="TPR"/>
    <property type="match status" value="3"/>
</dbReference>
<keyword evidence="11" id="KW-1185">Reference proteome</keyword>
<keyword evidence="7 8" id="KW-0802">TPR repeat</keyword>
<accession>A0A437QQC2</accession>
<evidence type="ECO:0000256" key="7">
    <source>
        <dbReference type="ARBA" id="ARBA00022803"/>
    </source>
</evidence>
<gene>
    <name evidence="10" type="ORF">EOI86_15850</name>
</gene>
<evidence type="ECO:0000256" key="6">
    <source>
        <dbReference type="ARBA" id="ARBA00022737"/>
    </source>
</evidence>
<dbReference type="Gene3D" id="3.40.50.2000">
    <property type="entry name" value="Glycogen Phosphorylase B"/>
    <property type="match status" value="1"/>
</dbReference>
<dbReference type="PANTHER" id="PTHR44835:SF1">
    <property type="entry name" value="PROTEIN O-GLCNAC TRANSFERASE"/>
    <property type="match status" value="1"/>
</dbReference>
<feature type="repeat" description="TPR" evidence="8">
    <location>
        <begin position="104"/>
        <end position="137"/>
    </location>
</feature>
<organism evidence="10 11">
    <name type="scientific">Hwanghaeella grinnelliae</name>
    <dbReference type="NCBI Taxonomy" id="2500179"/>
    <lineage>
        <taxon>Bacteria</taxon>
        <taxon>Pseudomonadati</taxon>
        <taxon>Pseudomonadota</taxon>
        <taxon>Alphaproteobacteria</taxon>
        <taxon>Rhodospirillales</taxon>
        <taxon>Rhodospirillaceae</taxon>
        <taxon>Hwanghaeella</taxon>
    </lineage>
</organism>
<comment type="similarity">
    <text evidence="2">Belongs to the glycosyltransferase 41 family. O-GlcNAc transferase subfamily.</text>
</comment>
<dbReference type="PANTHER" id="PTHR44835">
    <property type="entry name" value="UDP-N-ACETYLGLUCOSAMINE--PEPTIDE N-ACETYLGLUCOSAMINYLTRANSFERASE SPINDLY-RELATED"/>
    <property type="match status" value="1"/>
</dbReference>
<dbReference type="Proteomes" id="UP000287447">
    <property type="component" value="Unassembled WGS sequence"/>
</dbReference>
<evidence type="ECO:0000259" key="9">
    <source>
        <dbReference type="Pfam" id="PF13844"/>
    </source>
</evidence>
<comment type="caution">
    <text evidence="10">The sequence shown here is derived from an EMBL/GenBank/DDBJ whole genome shotgun (WGS) entry which is preliminary data.</text>
</comment>
<evidence type="ECO:0000256" key="1">
    <source>
        <dbReference type="ARBA" id="ARBA00004922"/>
    </source>
</evidence>
<protein>
    <recommendedName>
        <fullName evidence="3">protein O-GlcNAc transferase</fullName>
        <ecNumber evidence="3">2.4.1.255</ecNumber>
    </recommendedName>
</protein>
<evidence type="ECO:0000256" key="5">
    <source>
        <dbReference type="ARBA" id="ARBA00022679"/>
    </source>
</evidence>
<evidence type="ECO:0000313" key="11">
    <source>
        <dbReference type="Proteomes" id="UP000287447"/>
    </source>
</evidence>
<evidence type="ECO:0000256" key="4">
    <source>
        <dbReference type="ARBA" id="ARBA00022676"/>
    </source>
</evidence>
<dbReference type="SUPFAM" id="SSF48452">
    <property type="entry name" value="TPR-like"/>
    <property type="match status" value="1"/>
</dbReference>
<dbReference type="OrthoDB" id="146908at2"/>
<dbReference type="RefSeq" id="WP_127766125.1">
    <property type="nucleotide sequence ID" value="NZ_SADE01000002.1"/>
</dbReference>
<comment type="pathway">
    <text evidence="1">Protein modification; protein glycosylation.</text>
</comment>
<name>A0A437QQC2_9PROT</name>
<dbReference type="InterPro" id="IPR011990">
    <property type="entry name" value="TPR-like_helical_dom_sf"/>
</dbReference>
<dbReference type="InterPro" id="IPR019734">
    <property type="entry name" value="TPR_rpt"/>
</dbReference>
<dbReference type="Pfam" id="PF13432">
    <property type="entry name" value="TPR_16"/>
    <property type="match status" value="1"/>
</dbReference>
<dbReference type="UniPathway" id="UPA00378"/>
<evidence type="ECO:0000256" key="2">
    <source>
        <dbReference type="ARBA" id="ARBA00005386"/>
    </source>
</evidence>
<dbReference type="InterPro" id="IPR051939">
    <property type="entry name" value="Glycosyltr_41/O-GlcNAc_trsf"/>
</dbReference>
<dbReference type="Gene3D" id="1.25.40.10">
    <property type="entry name" value="Tetratricopeptide repeat domain"/>
    <property type="match status" value="2"/>
</dbReference>
<proteinExistence type="inferred from homology"/>
<dbReference type="GO" id="GO:0097363">
    <property type="term" value="F:protein O-acetylglucosaminyltransferase activity"/>
    <property type="evidence" value="ECO:0007669"/>
    <property type="project" value="UniProtKB-EC"/>
</dbReference>
<dbReference type="Pfam" id="PF13844">
    <property type="entry name" value="Glyco_transf_41"/>
    <property type="match status" value="2"/>
</dbReference>
<dbReference type="EC" id="2.4.1.255" evidence="3"/>
<dbReference type="AlphaFoldDB" id="A0A437QQC2"/>